<dbReference type="EMBL" id="FPKX01000043">
    <property type="protein sequence ID" value="SFZ98230.1"/>
    <property type="molecule type" value="Genomic_DNA"/>
</dbReference>
<organism evidence="2">
    <name type="scientific">hydrothermal vent metagenome</name>
    <dbReference type="NCBI Taxonomy" id="652676"/>
    <lineage>
        <taxon>unclassified sequences</taxon>
        <taxon>metagenomes</taxon>
        <taxon>ecological metagenomes</taxon>
    </lineage>
</organism>
<feature type="domain" description="Retropepsin-like aspartic endopeptidase" evidence="1">
    <location>
        <begin position="30"/>
        <end position="168"/>
    </location>
</feature>
<dbReference type="InterPro" id="IPR008503">
    <property type="entry name" value="Asp_endopeptidase"/>
</dbReference>
<evidence type="ECO:0000259" key="1">
    <source>
        <dbReference type="Pfam" id="PF05618"/>
    </source>
</evidence>
<name>A0A1W1EDY3_9ZZZZ</name>
<dbReference type="PANTHER" id="PTHR38037:SF2">
    <property type="entry name" value="ATP-DEPENDENT ZINC PROTEASE DOMAIN-CONTAINING PROTEIN-RELATED"/>
    <property type="match status" value="1"/>
</dbReference>
<protein>
    <recommendedName>
        <fullName evidence="1">Retropepsin-like aspartic endopeptidase domain-containing protein</fullName>
    </recommendedName>
</protein>
<evidence type="ECO:0000313" key="2">
    <source>
        <dbReference type="EMBL" id="SFZ98230.1"/>
    </source>
</evidence>
<dbReference type="InterPro" id="IPR021109">
    <property type="entry name" value="Peptidase_aspartic_dom_sf"/>
</dbReference>
<dbReference type="AlphaFoldDB" id="A0A1W1EDY3"/>
<proteinExistence type="predicted"/>
<accession>A0A1W1EDY3</accession>
<dbReference type="Pfam" id="PF05618">
    <property type="entry name" value="Zn_protease"/>
    <property type="match status" value="1"/>
</dbReference>
<dbReference type="Gene3D" id="2.40.70.10">
    <property type="entry name" value="Acid Proteases"/>
    <property type="match status" value="1"/>
</dbReference>
<reference evidence="2" key="1">
    <citation type="submission" date="2016-10" db="EMBL/GenBank/DDBJ databases">
        <authorList>
            <person name="de Groot N.N."/>
        </authorList>
    </citation>
    <scope>NUCLEOTIDE SEQUENCE</scope>
</reference>
<dbReference type="PROSITE" id="PS51257">
    <property type="entry name" value="PROKAR_LIPOPROTEIN"/>
    <property type="match status" value="1"/>
</dbReference>
<gene>
    <name evidence="2" type="ORF">MNB_SV-5-825</name>
</gene>
<dbReference type="PANTHER" id="PTHR38037">
    <property type="entry name" value="ZN_PROTEASE DOMAIN-CONTAINING PROTEIN"/>
    <property type="match status" value="1"/>
</dbReference>
<sequence>MINIKKSLMFGISAMLLAGCATAVTRTKIGQHAYVKVNELNTSYLSRIDTGARITSLHALNIKLLDNNGNVINVTEDTNSEIKNKSYKDNIGKLISFDTINEKGEKTHYKTKVKDVALVKNAQGREYRYVIDLTLTFKGNSKHVNVNLRDRSKMEYKLLIGRNWLHNDFYVVTDLKDAK</sequence>
<dbReference type="SUPFAM" id="SSF50630">
    <property type="entry name" value="Acid proteases"/>
    <property type="match status" value="1"/>
</dbReference>